<dbReference type="GO" id="GO:0046872">
    <property type="term" value="F:metal ion binding"/>
    <property type="evidence" value="ECO:0007669"/>
    <property type="project" value="UniProtKB-KW"/>
</dbReference>
<evidence type="ECO:0000313" key="8">
    <source>
        <dbReference type="EMBL" id="SFQ73211.1"/>
    </source>
</evidence>
<accession>A0A1I6AWW3</accession>
<keyword evidence="2 4" id="KW-0479">Metal-binding</keyword>
<feature type="domain" description="Cytochrome c" evidence="7">
    <location>
        <begin position="103"/>
        <end position="187"/>
    </location>
</feature>
<dbReference type="InterPro" id="IPR009056">
    <property type="entry name" value="Cyt_c-like_dom"/>
</dbReference>
<keyword evidence="6" id="KW-0732">Signal</keyword>
<dbReference type="STRING" id="1227077.SAMN04515668_3987"/>
<dbReference type="RefSeq" id="WP_092677471.1">
    <property type="nucleotide sequence ID" value="NZ_FOXS01000006.1"/>
</dbReference>
<feature type="region of interest" description="Disordered" evidence="5">
    <location>
        <begin position="226"/>
        <end position="266"/>
    </location>
</feature>
<evidence type="ECO:0000313" key="9">
    <source>
        <dbReference type="Proteomes" id="UP000199029"/>
    </source>
</evidence>
<reference evidence="9" key="1">
    <citation type="submission" date="2016-10" db="EMBL/GenBank/DDBJ databases">
        <authorList>
            <person name="Varghese N."/>
            <person name="Submissions S."/>
        </authorList>
    </citation>
    <scope>NUCLEOTIDE SEQUENCE [LARGE SCALE GENOMIC DNA]</scope>
    <source>
        <strain evidence="9">OR362-8,ATCC BAA-1266,JCM 13504</strain>
    </source>
</reference>
<dbReference type="OrthoDB" id="9796771at2"/>
<feature type="compositionally biased region" description="Polar residues" evidence="5">
    <location>
        <begin position="256"/>
        <end position="266"/>
    </location>
</feature>
<sequence length="266" mass="28622">MKHTLNLSLRVSALFLSLGLAPACTPRPDDPGVQYAPEMYDPIPYEPLKQTNFNKVNAFGINQRTPPIATVPLGKLDYYNHIPKDSVGIAERKLRNPYPYTKANLEEGKVLYTRICSHCHGEAGAGDGPVGAKFKGVPNYAAGAYKTMNDGHIYHVIQWGRNRMMPHGSIVNPEERWKIAMYVRVLQRGEGPDALEKLVAQGPTTSTGTANASPTELTDRAYQGPVGEAQANKASATPGQGAASPGQMHSIAPNGSGVTHFSSGTK</sequence>
<evidence type="ECO:0000256" key="3">
    <source>
        <dbReference type="ARBA" id="ARBA00023004"/>
    </source>
</evidence>
<evidence type="ECO:0000256" key="4">
    <source>
        <dbReference type="PROSITE-ProRule" id="PRU00433"/>
    </source>
</evidence>
<evidence type="ECO:0000256" key="2">
    <source>
        <dbReference type="ARBA" id="ARBA00022723"/>
    </source>
</evidence>
<evidence type="ECO:0000256" key="1">
    <source>
        <dbReference type="ARBA" id="ARBA00022617"/>
    </source>
</evidence>
<feature type="chain" id="PRO_5011465075" evidence="6">
    <location>
        <begin position="24"/>
        <end position="266"/>
    </location>
</feature>
<dbReference type="Proteomes" id="UP000199029">
    <property type="component" value="Unassembled WGS sequence"/>
</dbReference>
<keyword evidence="9" id="KW-1185">Reference proteome</keyword>
<keyword evidence="1 4" id="KW-0349">Heme</keyword>
<name>A0A1I6AWW3_HYMAR</name>
<keyword evidence="3 4" id="KW-0408">Iron</keyword>
<dbReference type="EMBL" id="FOXS01000006">
    <property type="protein sequence ID" value="SFQ73211.1"/>
    <property type="molecule type" value="Genomic_DNA"/>
</dbReference>
<dbReference type="AlphaFoldDB" id="A0A1I6AWW3"/>
<feature type="signal peptide" evidence="6">
    <location>
        <begin position="1"/>
        <end position="23"/>
    </location>
</feature>
<dbReference type="InterPro" id="IPR036909">
    <property type="entry name" value="Cyt_c-like_dom_sf"/>
</dbReference>
<dbReference type="GO" id="GO:0009055">
    <property type="term" value="F:electron transfer activity"/>
    <property type="evidence" value="ECO:0007669"/>
    <property type="project" value="InterPro"/>
</dbReference>
<dbReference type="SUPFAM" id="SSF46626">
    <property type="entry name" value="Cytochrome c"/>
    <property type="match status" value="1"/>
</dbReference>
<evidence type="ECO:0000256" key="5">
    <source>
        <dbReference type="SAM" id="MobiDB-lite"/>
    </source>
</evidence>
<gene>
    <name evidence="8" type="ORF">SAMN04515668_3987</name>
</gene>
<protein>
    <submittedName>
        <fullName evidence="8">Cytochrome C oxidase, cbb3-type, subunit III</fullName>
    </submittedName>
</protein>
<dbReference type="PANTHER" id="PTHR40394:SF2">
    <property type="entry name" value="QUINOL:CYTOCHROME C OXIDOREDUCTASE MEMBRANE PROTEIN"/>
    <property type="match status" value="1"/>
</dbReference>
<dbReference type="PANTHER" id="PTHR40394">
    <property type="entry name" value="LIPOPROTEIN-RELATED"/>
    <property type="match status" value="1"/>
</dbReference>
<evidence type="ECO:0000259" key="7">
    <source>
        <dbReference type="PROSITE" id="PS51007"/>
    </source>
</evidence>
<proteinExistence type="predicted"/>
<organism evidence="8 9">
    <name type="scientific">Hymenobacter arizonensis</name>
    <name type="common">Siccationidurans arizonensis</name>
    <dbReference type="NCBI Taxonomy" id="1227077"/>
    <lineage>
        <taxon>Bacteria</taxon>
        <taxon>Pseudomonadati</taxon>
        <taxon>Bacteroidota</taxon>
        <taxon>Cytophagia</taxon>
        <taxon>Cytophagales</taxon>
        <taxon>Hymenobacteraceae</taxon>
        <taxon>Hymenobacter</taxon>
    </lineage>
</organism>
<dbReference type="Gene3D" id="1.10.760.10">
    <property type="entry name" value="Cytochrome c-like domain"/>
    <property type="match status" value="1"/>
</dbReference>
<dbReference type="Pfam" id="PF13442">
    <property type="entry name" value="Cytochrome_CBB3"/>
    <property type="match status" value="1"/>
</dbReference>
<evidence type="ECO:0000256" key="6">
    <source>
        <dbReference type="SAM" id="SignalP"/>
    </source>
</evidence>
<dbReference type="GO" id="GO:0020037">
    <property type="term" value="F:heme binding"/>
    <property type="evidence" value="ECO:0007669"/>
    <property type="project" value="InterPro"/>
</dbReference>
<dbReference type="PROSITE" id="PS51007">
    <property type="entry name" value="CYTC"/>
    <property type="match status" value="1"/>
</dbReference>